<evidence type="ECO:0000313" key="2">
    <source>
        <dbReference type="Proteomes" id="UP000430345"/>
    </source>
</evidence>
<dbReference type="Gene3D" id="3.10.450.50">
    <property type="match status" value="1"/>
</dbReference>
<protein>
    <recommendedName>
        <fullName evidence="3">SEC-C domain-containing protein</fullName>
    </recommendedName>
</protein>
<dbReference type="AlphaFoldDB" id="A0A6I1MT46"/>
<evidence type="ECO:0008006" key="3">
    <source>
        <dbReference type="Google" id="ProtNLM"/>
    </source>
</evidence>
<keyword evidence="2" id="KW-1185">Reference proteome</keyword>
<reference evidence="1 2" key="1">
    <citation type="submission" date="2019-10" db="EMBL/GenBank/DDBJ databases">
        <title>The Genome Sequence of Clostridium tarantellae Isolated from Fish Brain.</title>
        <authorList>
            <person name="Bano L."/>
            <person name="Kiel M."/>
            <person name="Sales G."/>
            <person name="Doxey A.C."/>
            <person name="Mansfield M.J."/>
            <person name="Schiavone M."/>
            <person name="Rossetto O."/>
            <person name="Pirazzini M."/>
            <person name="Dobrindt U."/>
            <person name="Montecucco C."/>
        </authorList>
    </citation>
    <scope>NUCLEOTIDE SEQUENCE [LARGE SCALE GENOMIC DNA]</scope>
    <source>
        <strain evidence="1 2">DSM 3997</strain>
    </source>
</reference>
<evidence type="ECO:0000313" key="1">
    <source>
        <dbReference type="EMBL" id="MPQ43409.1"/>
    </source>
</evidence>
<dbReference type="InterPro" id="IPR004027">
    <property type="entry name" value="SEC_C_motif"/>
</dbReference>
<dbReference type="OrthoDB" id="5872at2"/>
<gene>
    <name evidence="1" type="ORF">GBZ86_06505</name>
</gene>
<dbReference type="PANTHER" id="PTHR33747:SF1">
    <property type="entry name" value="ADENYLATE CYCLASE-ASSOCIATED CAP C-TERMINAL DOMAIN-CONTAINING PROTEIN"/>
    <property type="match status" value="1"/>
</dbReference>
<dbReference type="Pfam" id="PF02810">
    <property type="entry name" value="SEC-C"/>
    <property type="match status" value="1"/>
</dbReference>
<comment type="caution">
    <text evidence="1">The sequence shown here is derived from an EMBL/GenBank/DDBJ whole genome shotgun (WGS) entry which is preliminary data.</text>
</comment>
<organism evidence="1 2">
    <name type="scientific">Clostridium tarantellae</name>
    <dbReference type="NCBI Taxonomy" id="39493"/>
    <lineage>
        <taxon>Bacteria</taxon>
        <taxon>Bacillati</taxon>
        <taxon>Bacillota</taxon>
        <taxon>Clostridia</taxon>
        <taxon>Eubacteriales</taxon>
        <taxon>Clostridiaceae</taxon>
        <taxon>Clostridium</taxon>
    </lineage>
</organism>
<dbReference type="SUPFAM" id="SSF103642">
    <property type="entry name" value="Sec-C motif"/>
    <property type="match status" value="1"/>
</dbReference>
<sequence>MSLYKQWTDMVVDYVKVKGEAAFWDEYSDIESRIYTKLLANHTEAKKTTIAELAKEFGTTPEFIMGFVDGINDSLKTPYDLEKVEADTELVFDIDLENLYFNMLDAKADYLFNLPQWDAIFSPEKRKEIQSKYKSSKTVVNEVKVGRNDPCTCGSGKKFKKCCGK</sequence>
<dbReference type="EMBL" id="WHJC01000065">
    <property type="protein sequence ID" value="MPQ43409.1"/>
    <property type="molecule type" value="Genomic_DNA"/>
</dbReference>
<proteinExistence type="predicted"/>
<dbReference type="Proteomes" id="UP000430345">
    <property type="component" value="Unassembled WGS sequence"/>
</dbReference>
<name>A0A6I1MT46_9CLOT</name>
<dbReference type="PANTHER" id="PTHR33747">
    <property type="entry name" value="UPF0225 PROTEIN SCO1677"/>
    <property type="match status" value="1"/>
</dbReference>
<dbReference type="NCBIfam" id="NF004088">
    <property type="entry name" value="PRK05590.1"/>
    <property type="match status" value="1"/>
</dbReference>
<dbReference type="RefSeq" id="WP_152888900.1">
    <property type="nucleotide sequence ID" value="NZ_WHJC01000065.1"/>
</dbReference>
<accession>A0A6I1MT46</accession>